<dbReference type="InterPro" id="IPR036237">
    <property type="entry name" value="Xyl_isomerase-like_sf"/>
</dbReference>
<dbReference type="OrthoDB" id="6803264at2"/>
<evidence type="ECO:0008006" key="3">
    <source>
        <dbReference type="Google" id="ProtNLM"/>
    </source>
</evidence>
<dbReference type="EMBL" id="CP012808">
    <property type="protein sequence ID" value="ALH94190.1"/>
    <property type="molecule type" value="Genomic_DNA"/>
</dbReference>
<gene>
    <name evidence="1" type="ORF">AOY20_00790</name>
</gene>
<dbReference type="RefSeq" id="WP_054580106.1">
    <property type="nucleotide sequence ID" value="NZ_CP012808.1"/>
</dbReference>
<sequence>MKKMFPLGCAGLGIQASSFEYPVSLNEPSIGEKFALLKDAEVWDFLDHIPIHANLIDDYIHASQNSNIPILSGYGCYVWGNHETEFKTNIDLTAAVGAKYHNIMMAAKDINKNYLSNEEIAQAYLYFYEYALKKGINISFENHVDNWSEDYRRVIQVAELVQKEGVPFQLAMDYSHCIFKIENNIETHISFQGDTEAIRKLDPFNSDSYADDWLQKNLVHWGQIRPAIPNGPRNIWASESSPWEGFGIDRPGRGIQYPFQQPQKGECPHDDWHAHKLACTKEVIRKLIDSYLYNEDSNFKIMTVDNINLWSYGLGWKYNMYQDSCSVAKYIREIYAERSAIYEAKQKLNANHEQFVQQYRFNAFEING</sequence>
<protein>
    <recommendedName>
        <fullName evidence="3">Xylose isomerase</fullName>
    </recommendedName>
</protein>
<evidence type="ECO:0000313" key="1">
    <source>
        <dbReference type="EMBL" id="ALH94190.1"/>
    </source>
</evidence>
<reference evidence="1 2" key="1">
    <citation type="journal article" date="2015" name="Int. J. Syst. Evol. Microbiol.">
        <title>Acinetobacter equi sp. nov. isolated from horse faeces.</title>
        <authorList>
            <person name="Poppel M.T."/>
            <person name="Skiebe E."/>
            <person name="Laue M."/>
            <person name="Bergmann H."/>
            <person name="Ebersberger I."/>
            <person name="Garn T."/>
            <person name="Fruth A."/>
            <person name="Baumgardt S."/>
            <person name="Busse H.J."/>
            <person name="Wilharm G."/>
        </authorList>
    </citation>
    <scope>NUCLEOTIDE SEQUENCE [LARGE SCALE GENOMIC DNA]</scope>
    <source>
        <strain evidence="1 2">114</strain>
    </source>
</reference>
<organism evidence="1 2">
    <name type="scientific">Acinetobacter equi</name>
    <dbReference type="NCBI Taxonomy" id="1324350"/>
    <lineage>
        <taxon>Bacteria</taxon>
        <taxon>Pseudomonadati</taxon>
        <taxon>Pseudomonadota</taxon>
        <taxon>Gammaproteobacteria</taxon>
        <taxon>Moraxellales</taxon>
        <taxon>Moraxellaceae</taxon>
        <taxon>Acinetobacter</taxon>
    </lineage>
</organism>
<keyword evidence="2" id="KW-1185">Reference proteome</keyword>
<accession>A0A0N9VLF3</accession>
<dbReference type="Proteomes" id="UP000064939">
    <property type="component" value="Chromosome"/>
</dbReference>
<dbReference type="Gene3D" id="3.20.20.150">
    <property type="entry name" value="Divalent-metal-dependent TIM barrel enzymes"/>
    <property type="match status" value="1"/>
</dbReference>
<dbReference type="KEGG" id="aei:AOY20_00790"/>
<evidence type="ECO:0000313" key="2">
    <source>
        <dbReference type="Proteomes" id="UP000064939"/>
    </source>
</evidence>
<proteinExistence type="predicted"/>
<dbReference type="AlphaFoldDB" id="A0A0N9VLF3"/>
<dbReference type="SUPFAM" id="SSF51658">
    <property type="entry name" value="Xylose isomerase-like"/>
    <property type="match status" value="1"/>
</dbReference>
<name>A0A0N9VLF3_9GAMM</name>